<evidence type="ECO:0000313" key="1">
    <source>
        <dbReference type="EMBL" id="DAE16271.1"/>
    </source>
</evidence>
<reference evidence="1" key="1">
    <citation type="journal article" date="2021" name="Proc. Natl. Acad. Sci. U.S.A.">
        <title>A Catalog of Tens of Thousands of Viruses from Human Metagenomes Reveals Hidden Associations with Chronic Diseases.</title>
        <authorList>
            <person name="Tisza M.J."/>
            <person name="Buck C.B."/>
        </authorList>
    </citation>
    <scope>NUCLEOTIDE SEQUENCE</scope>
    <source>
        <strain evidence="1">CtlQ13</strain>
    </source>
</reference>
<organism evidence="1">
    <name type="scientific">Siphoviridae sp. ctlQ13</name>
    <dbReference type="NCBI Taxonomy" id="2825648"/>
    <lineage>
        <taxon>Viruses</taxon>
        <taxon>Duplodnaviria</taxon>
        <taxon>Heunggongvirae</taxon>
        <taxon>Uroviricota</taxon>
        <taxon>Caudoviricetes</taxon>
    </lineage>
</organism>
<name>A0A8S5QA94_9CAUD</name>
<sequence length="91" mass="10160">MLNFSTSHKTLDITVDGSECHIPLQLTLADIERVGILENAEASSMEAVKWFVSFLKPYVVEVEKLSIDDLSSIMSEWNKMRVEAGEVEAGE</sequence>
<proteinExistence type="predicted"/>
<accession>A0A8S5QA94</accession>
<protein>
    <submittedName>
        <fullName evidence="1">Flax-rust effector AvrM N-terminal domain</fullName>
    </submittedName>
</protein>
<dbReference type="EMBL" id="BK015619">
    <property type="protein sequence ID" value="DAE16271.1"/>
    <property type="molecule type" value="Genomic_DNA"/>
</dbReference>